<feature type="transmembrane region" description="Helical" evidence="3">
    <location>
        <begin position="361"/>
        <end position="381"/>
    </location>
</feature>
<dbReference type="InterPro" id="IPR000792">
    <property type="entry name" value="Tscrpt_reg_LuxR_C"/>
</dbReference>
<dbReference type="Gene3D" id="1.10.10.10">
    <property type="entry name" value="Winged helix-like DNA-binding domain superfamily/Winged helix DNA-binding domain"/>
    <property type="match status" value="1"/>
</dbReference>
<name>A0AA49GL57_9BACT</name>
<feature type="chain" id="PRO_5041343832" evidence="4">
    <location>
        <begin position="21"/>
        <end position="584"/>
    </location>
</feature>
<dbReference type="EMBL" id="CP120682">
    <property type="protein sequence ID" value="WKN36890.1"/>
    <property type="molecule type" value="Genomic_DNA"/>
</dbReference>
<reference evidence="6" key="1">
    <citation type="journal article" date="2023" name="Comput. Struct. Biotechnol. J.">
        <title>Discovery of a novel marine Bacteroidetes with a rich repertoire of carbohydrate-active enzymes.</title>
        <authorList>
            <person name="Chen B."/>
            <person name="Liu G."/>
            <person name="Chen Q."/>
            <person name="Wang H."/>
            <person name="Liu L."/>
            <person name="Tang K."/>
        </authorList>
    </citation>
    <scope>NUCLEOTIDE SEQUENCE</scope>
    <source>
        <strain evidence="6">TK19036</strain>
    </source>
</reference>
<feature type="signal peptide" evidence="4">
    <location>
        <begin position="1"/>
        <end position="20"/>
    </location>
</feature>
<dbReference type="InterPro" id="IPR019734">
    <property type="entry name" value="TPR_rpt"/>
</dbReference>
<accession>A0AA49GL57</accession>
<dbReference type="SMART" id="SM00421">
    <property type="entry name" value="HTH_LUXR"/>
    <property type="match status" value="1"/>
</dbReference>
<keyword evidence="1" id="KW-0802">TPR repeat</keyword>
<dbReference type="AlphaFoldDB" id="A0AA49GL57"/>
<evidence type="ECO:0000256" key="4">
    <source>
        <dbReference type="SAM" id="SignalP"/>
    </source>
</evidence>
<evidence type="ECO:0000256" key="2">
    <source>
        <dbReference type="SAM" id="Coils"/>
    </source>
</evidence>
<keyword evidence="3" id="KW-0812">Transmembrane</keyword>
<evidence type="ECO:0000259" key="5">
    <source>
        <dbReference type="SMART" id="SM00421"/>
    </source>
</evidence>
<dbReference type="GO" id="GO:0003677">
    <property type="term" value="F:DNA binding"/>
    <property type="evidence" value="ECO:0007669"/>
    <property type="project" value="InterPro"/>
</dbReference>
<proteinExistence type="predicted"/>
<dbReference type="InterPro" id="IPR016032">
    <property type="entry name" value="Sig_transdc_resp-reg_C-effctor"/>
</dbReference>
<feature type="repeat" description="TPR" evidence="1">
    <location>
        <begin position="204"/>
        <end position="237"/>
    </location>
</feature>
<feature type="domain" description="HTH luxR-type" evidence="5">
    <location>
        <begin position="509"/>
        <end position="566"/>
    </location>
</feature>
<dbReference type="SUPFAM" id="SSF46894">
    <property type="entry name" value="C-terminal effector domain of the bipartite response regulators"/>
    <property type="match status" value="1"/>
</dbReference>
<evidence type="ECO:0000313" key="6">
    <source>
        <dbReference type="EMBL" id="WKN36890.1"/>
    </source>
</evidence>
<keyword evidence="4" id="KW-0732">Signal</keyword>
<reference evidence="6" key="2">
    <citation type="journal article" date="2024" name="Antonie Van Leeuwenhoek">
        <title>Roseihalotalea indica gen. nov., sp. nov., a halophilic Bacteroidetes from mesopelagic Southwest Indian Ocean with higher carbohydrate metabolic potential.</title>
        <authorList>
            <person name="Chen B."/>
            <person name="Zhang M."/>
            <person name="Lin D."/>
            <person name="Ye J."/>
            <person name="Tang K."/>
        </authorList>
    </citation>
    <scope>NUCLEOTIDE SEQUENCE</scope>
    <source>
        <strain evidence="6">TK19036</strain>
    </source>
</reference>
<protein>
    <submittedName>
        <fullName evidence="6">Tetratricopeptide repeat protein</fullName>
    </submittedName>
</protein>
<evidence type="ECO:0000256" key="3">
    <source>
        <dbReference type="SAM" id="Phobius"/>
    </source>
</evidence>
<dbReference type="InterPro" id="IPR036388">
    <property type="entry name" value="WH-like_DNA-bd_sf"/>
</dbReference>
<feature type="coiled-coil region" evidence="2">
    <location>
        <begin position="319"/>
        <end position="346"/>
    </location>
</feature>
<dbReference type="GO" id="GO:0006355">
    <property type="term" value="P:regulation of DNA-templated transcription"/>
    <property type="evidence" value="ECO:0007669"/>
    <property type="project" value="InterPro"/>
</dbReference>
<dbReference type="PROSITE" id="PS50293">
    <property type="entry name" value="TPR_REGION"/>
    <property type="match status" value="1"/>
</dbReference>
<dbReference type="Gene3D" id="1.25.40.10">
    <property type="entry name" value="Tetratricopeptide repeat domain"/>
    <property type="match status" value="1"/>
</dbReference>
<keyword evidence="3" id="KW-1133">Transmembrane helix</keyword>
<feature type="repeat" description="TPR" evidence="1">
    <location>
        <begin position="124"/>
        <end position="157"/>
    </location>
</feature>
<dbReference type="SUPFAM" id="SSF48452">
    <property type="entry name" value="TPR-like"/>
    <property type="match status" value="2"/>
</dbReference>
<gene>
    <name evidence="6" type="ORF">K4G66_31480</name>
</gene>
<keyword evidence="3" id="KW-0472">Membrane</keyword>
<dbReference type="PANTHER" id="PTHR10098">
    <property type="entry name" value="RAPSYN-RELATED"/>
    <property type="match status" value="1"/>
</dbReference>
<organism evidence="6">
    <name type="scientific">Roseihalotalea indica</name>
    <dbReference type="NCBI Taxonomy" id="2867963"/>
    <lineage>
        <taxon>Bacteria</taxon>
        <taxon>Pseudomonadati</taxon>
        <taxon>Bacteroidota</taxon>
        <taxon>Cytophagia</taxon>
        <taxon>Cytophagales</taxon>
        <taxon>Catalimonadaceae</taxon>
        <taxon>Roseihalotalea</taxon>
    </lineage>
</organism>
<dbReference type="SMART" id="SM00028">
    <property type="entry name" value="TPR"/>
    <property type="match status" value="5"/>
</dbReference>
<dbReference type="PROSITE" id="PS50005">
    <property type="entry name" value="TPR"/>
    <property type="match status" value="2"/>
</dbReference>
<keyword evidence="2" id="KW-0175">Coiled coil</keyword>
<feature type="coiled-coil region" evidence="2">
    <location>
        <begin position="401"/>
        <end position="433"/>
    </location>
</feature>
<dbReference type="Pfam" id="PF13424">
    <property type="entry name" value="TPR_12"/>
    <property type="match status" value="2"/>
</dbReference>
<sequence length="584" mass="66806">MKHILLALGLTVYLFSAASADDKKSVLDSLQHKLAQHPAYDTTRVNLLNTLGYEYWIVDPVQSVGYGQEALTLADSLSFLPGKASAQRVLGVAHWAQGNYERGLTYLIDALVGYQTLNDSLGTANVLMNTGLIYYEQKSYEEALAYFEEAHRTFEHLQKSDRQVHTALNIGEIHQLTENYPVAREYFEQSLHLSDTLGYIYGLAKSYFHLGQLSLTTGELDQALQYCLKALSLQDENGDVHGKSLTYYVMGRILSAQKKYSEAEKHLQYALQEATRVHSRQNLRDIYLELKKVAQATGNYQQAIAHAESYVALRDSLLNAEKLREIVRLENRYALAQKDQELLLQQQSLTLMQQEAHMQAWLRNGLLLGLAAVLFIGYLVVSRQRLKIKKNQEVLTKNRQIFTTQQALAQAEVENAQLKQQELLQQLEYKNKELTSYTINFIQKNELMEELQTGIQQLKRHSKAEVRQQLNTLSRLVDQNLHIDREWEDFKRHFEEVHKDFFTHLKSRCPELSANELKLCALLKLNMSMKEMAGVLGISPDSVKTARYRLRKKLGLDREEGLVDYILHIEHDALPASTNISSSS</sequence>
<evidence type="ECO:0000256" key="1">
    <source>
        <dbReference type="PROSITE-ProRule" id="PRU00339"/>
    </source>
</evidence>
<dbReference type="InterPro" id="IPR011990">
    <property type="entry name" value="TPR-like_helical_dom_sf"/>
</dbReference>